<gene>
    <name evidence="12" type="ORF">FQP86_12655</name>
</gene>
<feature type="domain" description="NlpC/P60" evidence="11">
    <location>
        <begin position="66"/>
        <end position="187"/>
    </location>
</feature>
<protein>
    <recommendedName>
        <fullName evidence="11">NlpC/P60 domain-containing protein</fullName>
    </recommendedName>
</protein>
<evidence type="ECO:0000256" key="3">
    <source>
        <dbReference type="ARBA" id="ARBA00022670"/>
    </source>
</evidence>
<dbReference type="GO" id="GO:0016020">
    <property type="term" value="C:membrane"/>
    <property type="evidence" value="ECO:0007669"/>
    <property type="project" value="UniProtKB-SubCell"/>
</dbReference>
<evidence type="ECO:0000313" key="12">
    <source>
        <dbReference type="EMBL" id="TVU69288.1"/>
    </source>
</evidence>
<evidence type="ECO:0000256" key="7">
    <source>
        <dbReference type="ARBA" id="ARBA00023136"/>
    </source>
</evidence>
<dbReference type="InterPro" id="IPR000064">
    <property type="entry name" value="NLP_P60_dom"/>
</dbReference>
<dbReference type="EMBL" id="VNFH01000008">
    <property type="protein sequence ID" value="TVU69288.1"/>
    <property type="molecule type" value="Genomic_DNA"/>
</dbReference>
<evidence type="ECO:0000256" key="4">
    <source>
        <dbReference type="ARBA" id="ARBA00022729"/>
    </source>
</evidence>
<dbReference type="InterPro" id="IPR052062">
    <property type="entry name" value="Murein_DD/LD_carboxypeptidase"/>
</dbReference>
<dbReference type="PROSITE" id="PS51257">
    <property type="entry name" value="PROKAR_LIPOPROTEIN"/>
    <property type="match status" value="1"/>
</dbReference>
<keyword evidence="4 10" id="KW-0732">Signal</keyword>
<feature type="signal peptide" evidence="10">
    <location>
        <begin position="1"/>
        <end position="19"/>
    </location>
</feature>
<dbReference type="SUPFAM" id="SSF54001">
    <property type="entry name" value="Cysteine proteinases"/>
    <property type="match status" value="1"/>
</dbReference>
<dbReference type="OrthoDB" id="9807055at2"/>
<evidence type="ECO:0000256" key="8">
    <source>
        <dbReference type="ARBA" id="ARBA00023139"/>
    </source>
</evidence>
<evidence type="ECO:0000256" key="6">
    <source>
        <dbReference type="ARBA" id="ARBA00022807"/>
    </source>
</evidence>
<dbReference type="PROSITE" id="PS51935">
    <property type="entry name" value="NLPC_P60"/>
    <property type="match status" value="1"/>
</dbReference>
<comment type="similarity">
    <text evidence="2">Belongs to the peptidase C40 family.</text>
</comment>
<evidence type="ECO:0000256" key="10">
    <source>
        <dbReference type="SAM" id="SignalP"/>
    </source>
</evidence>
<dbReference type="Gene3D" id="3.90.1720.10">
    <property type="entry name" value="endopeptidase domain like (from Nostoc punctiforme)"/>
    <property type="match status" value="1"/>
</dbReference>
<dbReference type="Pfam" id="PF00877">
    <property type="entry name" value="NLPC_P60"/>
    <property type="match status" value="1"/>
</dbReference>
<evidence type="ECO:0000256" key="5">
    <source>
        <dbReference type="ARBA" id="ARBA00022801"/>
    </source>
</evidence>
<dbReference type="PANTHER" id="PTHR47360:SF3">
    <property type="entry name" value="MUREIN DD-ENDOPEPTIDASE MEPS_MUREIN LD-CARBOXYPEPTIDASE"/>
    <property type="match status" value="1"/>
</dbReference>
<reference evidence="12 13" key="1">
    <citation type="submission" date="2019-07" db="EMBL/GenBank/DDBJ databases">
        <title>Diversity of Bacteria from Kongsfjorden, Arctic.</title>
        <authorList>
            <person name="Yu Y."/>
        </authorList>
    </citation>
    <scope>NUCLEOTIDE SEQUENCE [LARGE SCALE GENOMIC DNA]</scope>
    <source>
        <strain evidence="12 13">SM1923</strain>
    </source>
</reference>
<dbReference type="InterPro" id="IPR038765">
    <property type="entry name" value="Papain-like_cys_pep_sf"/>
</dbReference>
<evidence type="ECO:0000313" key="13">
    <source>
        <dbReference type="Proteomes" id="UP000319941"/>
    </source>
</evidence>
<dbReference type="AlphaFoldDB" id="A0A558HJP8"/>
<feature type="chain" id="PRO_5022024499" description="NlpC/P60 domain-containing protein" evidence="10">
    <location>
        <begin position="20"/>
        <end position="201"/>
    </location>
</feature>
<evidence type="ECO:0000256" key="1">
    <source>
        <dbReference type="ARBA" id="ARBA00004635"/>
    </source>
</evidence>
<dbReference type="PANTHER" id="PTHR47360">
    <property type="entry name" value="MUREIN DD-ENDOPEPTIDASE MEPS/MUREIN LD-CARBOXYPEPTIDASE"/>
    <property type="match status" value="1"/>
</dbReference>
<keyword evidence="7" id="KW-0472">Membrane</keyword>
<dbReference type="RefSeq" id="WP_088742783.1">
    <property type="nucleotide sequence ID" value="NZ_CAWOWR010000137.1"/>
</dbReference>
<keyword evidence="13" id="KW-1185">Reference proteome</keyword>
<keyword evidence="6" id="KW-0788">Thiol protease</keyword>
<sequence>MRHALLCCFLILPLGMAGCASNSTPPSDMAYYDVDLPELPKLKRYRQQGGEQQSAEDSQFASYSGPSIREVLMDEHDRWAGTPYRLGGTNTGGIDCSALMQHVFSDGFGIELPRTTTQQVKRGKRIDKSQLKPGDLVFFRPSRRYNHVGVYVGNGYFLHASTSRGVKLSRLDNVYWAQHYWQSRRPMPYEAMQMKLAMRSQ</sequence>
<evidence type="ECO:0000256" key="9">
    <source>
        <dbReference type="ARBA" id="ARBA00023288"/>
    </source>
</evidence>
<organism evidence="12 13">
    <name type="scientific">Cobetia crustatorum</name>
    <dbReference type="NCBI Taxonomy" id="553385"/>
    <lineage>
        <taxon>Bacteria</taxon>
        <taxon>Pseudomonadati</taxon>
        <taxon>Pseudomonadota</taxon>
        <taxon>Gammaproteobacteria</taxon>
        <taxon>Oceanospirillales</taxon>
        <taxon>Halomonadaceae</taxon>
        <taxon>Cobetia</taxon>
    </lineage>
</organism>
<proteinExistence type="inferred from homology"/>
<dbReference type="STRING" id="553385.GCA_000591415_00897"/>
<evidence type="ECO:0000256" key="2">
    <source>
        <dbReference type="ARBA" id="ARBA00007074"/>
    </source>
</evidence>
<dbReference type="GO" id="GO:0008234">
    <property type="term" value="F:cysteine-type peptidase activity"/>
    <property type="evidence" value="ECO:0007669"/>
    <property type="project" value="UniProtKB-KW"/>
</dbReference>
<keyword evidence="3" id="KW-0645">Protease</keyword>
<dbReference type="Proteomes" id="UP000319941">
    <property type="component" value="Unassembled WGS sequence"/>
</dbReference>
<comment type="subcellular location">
    <subcellularLocation>
        <location evidence="1">Membrane</location>
        <topology evidence="1">Lipid-anchor</topology>
    </subcellularLocation>
</comment>
<name>A0A558HJP8_9GAMM</name>
<keyword evidence="5" id="KW-0378">Hydrolase</keyword>
<accession>A0A558HJP8</accession>
<comment type="caution">
    <text evidence="12">The sequence shown here is derived from an EMBL/GenBank/DDBJ whole genome shotgun (WGS) entry which is preliminary data.</text>
</comment>
<keyword evidence="9" id="KW-0449">Lipoprotein</keyword>
<evidence type="ECO:0000259" key="11">
    <source>
        <dbReference type="PROSITE" id="PS51935"/>
    </source>
</evidence>
<dbReference type="GO" id="GO:0006508">
    <property type="term" value="P:proteolysis"/>
    <property type="evidence" value="ECO:0007669"/>
    <property type="project" value="UniProtKB-KW"/>
</dbReference>
<keyword evidence="8" id="KW-0564">Palmitate</keyword>